<dbReference type="AlphaFoldDB" id="A0A1E5JQK1"/>
<dbReference type="SUPFAM" id="SSF48403">
    <property type="entry name" value="Ankyrin repeat"/>
    <property type="match status" value="2"/>
</dbReference>
<dbReference type="PANTHER" id="PTHR46586:SF2">
    <property type="entry name" value="SWIM-TYPE DOMAIN-CONTAINING PROTEIN"/>
    <property type="match status" value="1"/>
</dbReference>
<dbReference type="RefSeq" id="WP_058517376.1">
    <property type="nucleotide sequence ID" value="NZ_CAAAIE010000006.1"/>
</dbReference>
<evidence type="ECO:0000313" key="2">
    <source>
        <dbReference type="Proteomes" id="UP000095229"/>
    </source>
</evidence>
<dbReference type="PANTHER" id="PTHR46586">
    <property type="entry name" value="ANKYRIN REPEAT-CONTAINING PROTEIN"/>
    <property type="match status" value="1"/>
</dbReference>
<comment type="caution">
    <text evidence="1">The sequence shown here is derived from an EMBL/GenBank/DDBJ whole genome shotgun (WGS) entry which is preliminary data.</text>
</comment>
<dbReference type="OrthoDB" id="5653325at2"/>
<sequence>MIISDLFNWFQDDEKSLHLVDQPLSQDLLKSEQSQAKKINRLLLSEARVAKLTGLEPGDAQSKLEKHILFMDYLEFCNLQFAEDHQCSLFLVTLKYLLPKTQKEDFHQNAKLNELFVALLHQDRENTLSFYQQNEILFKNHPEIQKQVELGLCEQKRNEALKRVEDHLGDLSKQLSNQKNPLGIIGLCREWVGDTEQFAALILWLLQRHVSIKQILQSYLLHDFLKYHLFTLHSEDNEVFHLYSLLSRFPEAKLLVEAAQKTGSDERGFQHYALNGILSEKELQSIPPKPQSLEFSLTTANFLALHELFGATFLTAAVITSVEHENLTWLEALKQTLNQQEIVTNEIPRLINYIAHESSPHVLEIFAALIDDHTAQYLLSKNEGAVFYLLPYKPMLFEYINEKNITGFIHQLTARHTSDPEIIFQLMALFSMLPKKESPLTQLVFQAIIDNLVHHPLLLEDEKLLRQLRKYPDCNRILTQQSEKIKKQVHDCIMEQSKELPFSRYHYHIIEDIWVDATRKLAVFDLISPQEKFNLNNKYALQAKVAEITFFSHREFFDLDAFIESLSMPPVVAENGVSEYERILIEILAIIDNESIREQIIEKLESYPIHRLDWVEKEYDGKTIFLQAAKHGNLGLLSLLQEQIAPETFNKAIITAATANQWEFVERLCQYNKVQLSEEEIATLILQAAEHGQVIIIKYLLDTYDYKPSTDEVIQILHQAITHNKLNVVQYFHNFSNKMPAQSVINKLFNSAIELEFWDIALFIADSDKHYPSLLTIEKAFTHAATTMQLDAMQRFCTLSTNIPRPNVIYRAFVKACQLGHLPIVQCLHDVPEKLPQAIIEKALEQAIINGHKDIISYLYNSSIYPPNQSLVNQGFITAVKTGKVALVEFFCSMAIKNKPTRHVINQAMYWAVKHGQVELFSTLCRWEQNSPGKSVVKHSFLLGVEHGKLDIVAYLCTNKMDAFNQRDVGEGLILAVKLKNPQVARYLCELPVNTPNKKSLRIACNKAIASGQNELADYLSKQLNIKKSPQKMMDSEMDNSSETNHEPKIDNILEIDTLSESGLEIVDIPIIDNGLTMNGSTESAQDSDINHAPKVGASLKSHGLFKVKIQRKVPSVSTDLVGAFDLD</sequence>
<dbReference type="Gene3D" id="1.25.40.20">
    <property type="entry name" value="Ankyrin repeat-containing domain"/>
    <property type="match status" value="2"/>
</dbReference>
<keyword evidence="2" id="KW-1185">Reference proteome</keyword>
<dbReference type="EMBL" id="LSOG01000062">
    <property type="protein sequence ID" value="OEH46804.1"/>
    <property type="molecule type" value="Genomic_DNA"/>
</dbReference>
<evidence type="ECO:0008006" key="3">
    <source>
        <dbReference type="Google" id="ProtNLM"/>
    </source>
</evidence>
<name>A0A1E5JQK1_9GAMM</name>
<accession>A0A1E5JQK1</accession>
<reference evidence="1 2" key="1">
    <citation type="submission" date="2016-02" db="EMBL/GenBank/DDBJ databases">
        <title>Secondary metabolites in Legionella.</title>
        <authorList>
            <person name="Tobias N.J."/>
            <person name="Bode H.B."/>
        </authorList>
    </citation>
    <scope>NUCLEOTIDE SEQUENCE [LARGE SCALE GENOMIC DNA]</scope>
    <source>
        <strain evidence="1 2">DSM 19216</strain>
    </source>
</reference>
<organism evidence="1 2">
    <name type="scientific">Legionella parisiensis</name>
    <dbReference type="NCBI Taxonomy" id="45071"/>
    <lineage>
        <taxon>Bacteria</taxon>
        <taxon>Pseudomonadati</taxon>
        <taxon>Pseudomonadota</taxon>
        <taxon>Gammaproteobacteria</taxon>
        <taxon>Legionellales</taxon>
        <taxon>Legionellaceae</taxon>
        <taxon>Legionella</taxon>
    </lineage>
</organism>
<dbReference type="PATRIC" id="fig|45071.6.peg.1617"/>
<proteinExistence type="predicted"/>
<protein>
    <recommendedName>
        <fullName evidence="3">Ankyrin repeats (3 copies)</fullName>
    </recommendedName>
</protein>
<gene>
    <name evidence="1" type="ORF">lpari_02272</name>
</gene>
<evidence type="ECO:0000313" key="1">
    <source>
        <dbReference type="EMBL" id="OEH46804.1"/>
    </source>
</evidence>
<dbReference type="InterPro" id="IPR052050">
    <property type="entry name" value="SecEffector_AnkRepeat"/>
</dbReference>
<dbReference type="STRING" id="45071.Lpar_1505"/>
<dbReference type="InterPro" id="IPR036770">
    <property type="entry name" value="Ankyrin_rpt-contain_sf"/>
</dbReference>
<dbReference type="Proteomes" id="UP000095229">
    <property type="component" value="Unassembled WGS sequence"/>
</dbReference>